<dbReference type="GeneID" id="66596775"/>
<evidence type="ECO:0000313" key="6">
    <source>
        <dbReference type="EMBL" id="ORC06189.1"/>
    </source>
</evidence>
<dbReference type="Proteomes" id="UP000192335">
    <property type="component" value="Unassembled WGS sequence"/>
</dbReference>
<dbReference type="AlphaFoldDB" id="A0A8E2IS46"/>
<proteinExistence type="inferred from homology"/>
<comment type="caution">
    <text evidence="6">The sequence shown here is derived from an EMBL/GenBank/DDBJ whole genome shotgun (WGS) entry which is preliminary data.</text>
</comment>
<organism evidence="6 7">
    <name type="scientific">Mycobacterium persicum</name>
    <dbReference type="NCBI Taxonomy" id="1487726"/>
    <lineage>
        <taxon>Bacteria</taxon>
        <taxon>Bacillati</taxon>
        <taxon>Actinomycetota</taxon>
        <taxon>Actinomycetes</taxon>
        <taxon>Mycobacteriales</taxon>
        <taxon>Mycobacteriaceae</taxon>
        <taxon>Mycobacterium</taxon>
    </lineage>
</organism>
<dbReference type="SUPFAM" id="SSF53955">
    <property type="entry name" value="Lysozyme-like"/>
    <property type="match status" value="1"/>
</dbReference>
<dbReference type="Gene3D" id="1.10.530.10">
    <property type="match status" value="1"/>
</dbReference>
<dbReference type="CDD" id="cd13925">
    <property type="entry name" value="RPF"/>
    <property type="match status" value="1"/>
</dbReference>
<comment type="similarity">
    <text evidence="1">Belongs to the transglycosylase family. Rpf subfamily.</text>
</comment>
<gene>
    <name evidence="6" type="ORF">B4U45_05575</name>
</gene>
<evidence type="ECO:0000313" key="7">
    <source>
        <dbReference type="Proteomes" id="UP000192335"/>
    </source>
</evidence>
<dbReference type="RefSeq" id="WP_219859348.1">
    <property type="nucleotide sequence ID" value="NZ_MWQA01000001.1"/>
</dbReference>
<feature type="compositionally biased region" description="Pro residues" evidence="3">
    <location>
        <begin position="93"/>
        <end position="104"/>
    </location>
</feature>
<reference evidence="6 7" key="1">
    <citation type="submission" date="2017-02" db="EMBL/GenBank/DDBJ databases">
        <title>Mycobacterium kansasii genomes.</title>
        <authorList>
            <person name="Borowka P."/>
            <person name="Strapagiel D."/>
            <person name="Marciniak B."/>
            <person name="Lach J."/>
            <person name="Bakula Z."/>
            <person name="Van Ingen J."/>
            <person name="Safianowska A."/>
            <person name="Brzostek A."/>
            <person name="Dziadek J."/>
            <person name="Jagielski T."/>
        </authorList>
    </citation>
    <scope>NUCLEOTIDE SEQUENCE [LARGE SCALE GENOMIC DNA]</scope>
    <source>
        <strain evidence="6 7">12MK</strain>
    </source>
</reference>
<evidence type="ECO:0000259" key="5">
    <source>
        <dbReference type="Pfam" id="PF06737"/>
    </source>
</evidence>
<dbReference type="GO" id="GO:0005576">
    <property type="term" value="C:extracellular region"/>
    <property type="evidence" value="ECO:0007669"/>
    <property type="project" value="UniProtKB-ARBA"/>
</dbReference>
<feature type="compositionally biased region" description="Low complexity" evidence="3">
    <location>
        <begin position="81"/>
        <end position="92"/>
    </location>
</feature>
<dbReference type="GO" id="GO:0016787">
    <property type="term" value="F:hydrolase activity"/>
    <property type="evidence" value="ECO:0007669"/>
    <property type="project" value="UniProtKB-KW"/>
</dbReference>
<dbReference type="GO" id="GO:0010629">
    <property type="term" value="P:negative regulation of gene expression"/>
    <property type="evidence" value="ECO:0007669"/>
    <property type="project" value="UniProtKB-ARBA"/>
</dbReference>
<keyword evidence="2" id="KW-0378">Hydrolase</keyword>
<evidence type="ECO:0000256" key="3">
    <source>
        <dbReference type="SAM" id="MobiDB-lite"/>
    </source>
</evidence>
<dbReference type="Pfam" id="PF06737">
    <property type="entry name" value="Transglycosylas"/>
    <property type="match status" value="1"/>
</dbReference>
<keyword evidence="4" id="KW-0732">Signal</keyword>
<dbReference type="GO" id="GO:0042127">
    <property type="term" value="P:regulation of cell population proliferation"/>
    <property type="evidence" value="ECO:0007669"/>
    <property type="project" value="UniProtKB-ARBA"/>
</dbReference>
<feature type="signal peptide" evidence="4">
    <location>
        <begin position="1"/>
        <end position="27"/>
    </location>
</feature>
<dbReference type="EMBL" id="MWQA01000001">
    <property type="protein sequence ID" value="ORC06189.1"/>
    <property type="molecule type" value="Genomic_DNA"/>
</dbReference>
<feature type="chain" id="PRO_5038460728" evidence="4">
    <location>
        <begin position="28"/>
        <end position="207"/>
    </location>
</feature>
<protein>
    <submittedName>
        <fullName evidence="6">Resuscitation-promoting factor RpfE</fullName>
    </submittedName>
</protein>
<dbReference type="InterPro" id="IPR023346">
    <property type="entry name" value="Lysozyme-like_dom_sf"/>
</dbReference>
<feature type="region of interest" description="Disordered" evidence="3">
    <location>
        <begin position="25"/>
        <end position="127"/>
    </location>
</feature>
<name>A0A8E2IS46_9MYCO</name>
<dbReference type="InterPro" id="IPR010618">
    <property type="entry name" value="RPF"/>
</dbReference>
<feature type="domain" description="Resuscitation-promoting factor core lysozyme-like" evidence="5">
    <location>
        <begin position="131"/>
        <end position="203"/>
    </location>
</feature>
<evidence type="ECO:0000256" key="1">
    <source>
        <dbReference type="ARBA" id="ARBA00010830"/>
    </source>
</evidence>
<feature type="compositionally biased region" description="Pro residues" evidence="3">
    <location>
        <begin position="112"/>
        <end position="127"/>
    </location>
</feature>
<feature type="compositionally biased region" description="Low complexity" evidence="3">
    <location>
        <begin position="50"/>
        <end position="66"/>
    </location>
</feature>
<accession>A0A8E2IS46</accession>
<evidence type="ECO:0000256" key="2">
    <source>
        <dbReference type="ARBA" id="ARBA00022801"/>
    </source>
</evidence>
<dbReference type="GO" id="GO:0009372">
    <property type="term" value="P:quorum sensing"/>
    <property type="evidence" value="ECO:0007669"/>
    <property type="project" value="UniProtKB-ARBA"/>
</dbReference>
<evidence type="ECO:0000256" key="4">
    <source>
        <dbReference type="SAM" id="SignalP"/>
    </source>
</evidence>
<sequence length="207" mass="20474">MKNVRKTLIVAAITGTLVTVPSGTAAADEGLDPNAAPGPDAVGFDPNVPAAPDAFAPGAPDDAPAPELVGFDPSVPPPAAPGAVIAPVDLPDGPAPDAAPPAPEPVDFDPNMAPPPAPDVPPPPPPAAPKAYSVNWDAIAQCESGGNWAINTGNGYSGGLQFTAGTWHANGGSGSAASASREEQIRVAENVLHSQGIGAWPVCGRRG</sequence>